<dbReference type="Gene3D" id="3.90.1750.20">
    <property type="entry name" value="Putative Large Serine Recombinase, Chain B, Domain 2"/>
    <property type="match status" value="1"/>
</dbReference>
<keyword evidence="5" id="KW-1185">Reference proteome</keyword>
<feature type="domain" description="Recombinase" evidence="3">
    <location>
        <begin position="162"/>
        <end position="297"/>
    </location>
</feature>
<accession>A0A011WU75</accession>
<evidence type="ECO:0000259" key="2">
    <source>
        <dbReference type="PROSITE" id="PS51736"/>
    </source>
</evidence>
<dbReference type="GO" id="GO:0003677">
    <property type="term" value="F:DNA binding"/>
    <property type="evidence" value="ECO:0007669"/>
    <property type="project" value="InterPro"/>
</dbReference>
<evidence type="ECO:0000313" key="5">
    <source>
        <dbReference type="Proteomes" id="UP000021369"/>
    </source>
</evidence>
<keyword evidence="1" id="KW-0175">Coiled coil</keyword>
<dbReference type="Pfam" id="PF00239">
    <property type="entry name" value="Resolvase"/>
    <property type="match status" value="1"/>
</dbReference>
<dbReference type="EMBL" id="JEOB01000001">
    <property type="protein sequence ID" value="EXM40545.1"/>
    <property type="molecule type" value="Genomic_DNA"/>
</dbReference>
<dbReference type="PANTHER" id="PTHR30461:SF23">
    <property type="entry name" value="DNA RECOMBINASE-RELATED"/>
    <property type="match status" value="1"/>
</dbReference>
<evidence type="ECO:0000313" key="4">
    <source>
        <dbReference type="EMBL" id="EXM40545.1"/>
    </source>
</evidence>
<dbReference type="OrthoDB" id="65783at2"/>
<organism evidence="4 5">
    <name type="scientific">Ruminococcus albus SY3</name>
    <dbReference type="NCBI Taxonomy" id="1341156"/>
    <lineage>
        <taxon>Bacteria</taxon>
        <taxon>Bacillati</taxon>
        <taxon>Bacillota</taxon>
        <taxon>Clostridia</taxon>
        <taxon>Eubacteriales</taxon>
        <taxon>Oscillospiraceae</taxon>
        <taxon>Ruminococcus</taxon>
    </lineage>
</organism>
<evidence type="ECO:0000259" key="3">
    <source>
        <dbReference type="PROSITE" id="PS51737"/>
    </source>
</evidence>
<dbReference type="InterPro" id="IPR050639">
    <property type="entry name" value="SSR_resolvase"/>
</dbReference>
<dbReference type="CDD" id="cd00338">
    <property type="entry name" value="Ser_Recombinase"/>
    <property type="match status" value="1"/>
</dbReference>
<dbReference type="InterPro" id="IPR038109">
    <property type="entry name" value="DNA_bind_recomb_sf"/>
</dbReference>
<dbReference type="PROSITE" id="PS51737">
    <property type="entry name" value="RECOMBINASE_DNA_BIND"/>
    <property type="match status" value="1"/>
</dbReference>
<dbReference type="AlphaFoldDB" id="A0A011WU75"/>
<dbReference type="RefSeq" id="WP_037284497.1">
    <property type="nucleotide sequence ID" value="NZ_JEOB01000001.1"/>
</dbReference>
<feature type="domain" description="Resolvase/invertase-type recombinase catalytic" evidence="2">
    <location>
        <begin position="2"/>
        <end position="154"/>
    </location>
</feature>
<dbReference type="GO" id="GO:0000150">
    <property type="term" value="F:DNA strand exchange activity"/>
    <property type="evidence" value="ECO:0007669"/>
    <property type="project" value="InterPro"/>
</dbReference>
<name>A0A011WU75_RUMAL</name>
<dbReference type="Pfam" id="PF07508">
    <property type="entry name" value="Recombinase"/>
    <property type="match status" value="1"/>
</dbReference>
<dbReference type="InterPro" id="IPR006119">
    <property type="entry name" value="Resolv_N"/>
</dbReference>
<feature type="coiled-coil region" evidence="1">
    <location>
        <begin position="376"/>
        <end position="438"/>
    </location>
</feature>
<comment type="caution">
    <text evidence="4">The sequence shown here is derived from an EMBL/GenBank/DDBJ whole genome shotgun (WGS) entry which is preliminary data.</text>
</comment>
<evidence type="ECO:0000256" key="1">
    <source>
        <dbReference type="SAM" id="Coils"/>
    </source>
</evidence>
<sequence length="501" mass="57184">MSYCIYLRKSRADTELERLGEGETLARHKRTLLSLAQSKSYAIGEIYEEIVSGETIAARPQMQRLLSDVEQGRWDGVLVMELERLARGDSIDQGIVAQTFRITGTLIITPNKVYNPLNEFDEEYFEFGLFMSRREYKTINRRLQAGRIASIKEGNYIGSAAPFGYNKVRLDNGKGFTLEENDESPYVKMIFDWYVNSGMTAGKIAEKLTLMGVTPKKGGSHFPTESVRSILRNRLYTGKITWNWRPVKKTVEHGMVKRSRPRNDESDMIIVDGIHPALISEELFEAAQERTGLNPRVAVSRELVNPFAHVMVCKGCGNAIIRKPSKKNPDYLICPNKYCGVSSAPFDIVEKQVLERLAEICGKLKLQSDKANKSQEDTNTLQIDKIEKELAKLKDQQNKLYDLLEQGIYSQEIFLERQQVLNDKRSSMQKELVELRSKIPAPVDYTDIIASIERLLSEYATLSVAEKNSLLCSCVRKITYYRDKSNRYDQKPVSMEIELKV</sequence>
<dbReference type="InterPro" id="IPR036162">
    <property type="entry name" value="Resolvase-like_N_sf"/>
</dbReference>
<dbReference type="Gene3D" id="3.40.50.1390">
    <property type="entry name" value="Resolvase, N-terminal catalytic domain"/>
    <property type="match status" value="1"/>
</dbReference>
<dbReference type="SMART" id="SM00857">
    <property type="entry name" value="Resolvase"/>
    <property type="match status" value="1"/>
</dbReference>
<protein>
    <submittedName>
        <fullName evidence="4">Serine recombinase</fullName>
    </submittedName>
</protein>
<dbReference type="InterPro" id="IPR011109">
    <property type="entry name" value="DNA_bind_recombinase_dom"/>
</dbReference>
<dbReference type="Proteomes" id="UP000021369">
    <property type="component" value="Unassembled WGS sequence"/>
</dbReference>
<dbReference type="PANTHER" id="PTHR30461">
    <property type="entry name" value="DNA-INVERTASE FROM LAMBDOID PROPHAGE"/>
    <property type="match status" value="1"/>
</dbReference>
<dbReference type="PROSITE" id="PS51736">
    <property type="entry name" value="RECOMBINASES_3"/>
    <property type="match status" value="1"/>
</dbReference>
<gene>
    <name evidence="4" type="ORF">RASY3_01445</name>
</gene>
<proteinExistence type="predicted"/>
<dbReference type="PATRIC" id="fig|1341156.4.peg.16"/>
<reference evidence="4 5" key="1">
    <citation type="submission" date="2013-06" db="EMBL/GenBank/DDBJ databases">
        <title>Rumen cellulosomics: divergent fiber-degrading strategies revealed by comparative genome-wide analysis of six Ruminococcal strains.</title>
        <authorList>
            <person name="Dassa B."/>
            <person name="Borovok I."/>
            <person name="Lamed R."/>
            <person name="Flint H."/>
            <person name="Yeoman C.J."/>
            <person name="White B."/>
            <person name="Bayer E.A."/>
        </authorList>
    </citation>
    <scope>NUCLEOTIDE SEQUENCE [LARGE SCALE GENOMIC DNA]</scope>
    <source>
        <strain evidence="4 5">SY3</strain>
    </source>
</reference>
<dbReference type="SUPFAM" id="SSF53041">
    <property type="entry name" value="Resolvase-like"/>
    <property type="match status" value="1"/>
</dbReference>